<gene>
    <name evidence="2" type="ORF">OU415_25385</name>
</gene>
<dbReference type="SUPFAM" id="SSF51905">
    <property type="entry name" value="FAD/NAD(P)-binding domain"/>
    <property type="match status" value="1"/>
</dbReference>
<dbReference type="Pfam" id="PF01266">
    <property type="entry name" value="DAO"/>
    <property type="match status" value="1"/>
</dbReference>
<dbReference type="Gene3D" id="3.50.50.60">
    <property type="entry name" value="FAD/NAD(P)-binding domain"/>
    <property type="match status" value="1"/>
</dbReference>
<dbReference type="RefSeq" id="WP_270951711.1">
    <property type="nucleotide sequence ID" value="NZ_JAQGLA010000053.1"/>
</dbReference>
<sequence>MAIDGITYSSFSGWIDPPGEVLPAFEGELACDVAVVGGGYAGMAAALRLAERGADVALFEAGFCGVGASSRNAGHLSGAPPGDPRLLGALQPHRLRGIVQFSQEAVRFTEELLQRLAIDSDYEPTGNVEAAVSGGQIQKVRRTAQILHKAGSEAEFGSGRDLGLPGTFLAGLFERLGGLLNPGKFALGLREALLESGARVFERTPVRTVEPTSAGVVVNVPGGHVRAERVVLATNAYSRELAVAPKRLANPVWVRMVETDPIDSARLEATGWRSRSGIVTKHNIMESYRLTPRGTIVFGVRRLSAGRGALESRTPDPAAVADLARGFRTRFPSLRDVALDRTWGGWIAMTSPWLPVAGEATKNVSYLIGCNGHGLAQAPYLGTLLADRLAGDELHDDLGTVWRAQPRFAPSLFCSPLTLRTMWAIDRLSDRLHSSKR</sequence>
<comment type="caution">
    <text evidence="2">The sequence shown here is derived from an EMBL/GenBank/DDBJ whole genome shotgun (WGS) entry which is preliminary data.</text>
</comment>
<dbReference type="InterPro" id="IPR036188">
    <property type="entry name" value="FAD/NAD-bd_sf"/>
</dbReference>
<dbReference type="Proteomes" id="UP001210380">
    <property type="component" value="Unassembled WGS sequence"/>
</dbReference>
<dbReference type="Gene3D" id="3.30.9.10">
    <property type="entry name" value="D-Amino Acid Oxidase, subunit A, domain 2"/>
    <property type="match status" value="1"/>
</dbReference>
<dbReference type="EMBL" id="JAQGLA010000053">
    <property type="protein sequence ID" value="MDA3628791.1"/>
    <property type="molecule type" value="Genomic_DNA"/>
</dbReference>
<dbReference type="PANTHER" id="PTHR13847">
    <property type="entry name" value="SARCOSINE DEHYDROGENASE-RELATED"/>
    <property type="match status" value="1"/>
</dbReference>
<protein>
    <submittedName>
        <fullName evidence="2">FAD-binding oxidoreductase</fullName>
    </submittedName>
</protein>
<name>A0ABT4V494_9PSEU</name>
<dbReference type="InterPro" id="IPR006076">
    <property type="entry name" value="FAD-dep_OxRdtase"/>
</dbReference>
<reference evidence="2 3" key="1">
    <citation type="submission" date="2022-11" db="EMBL/GenBank/DDBJ databases">
        <title>Draft genome sequence of Saccharopolyspora sp. WRP15-2 isolated from rhizosphere soils of wild rice in Thailand.</title>
        <authorList>
            <person name="Duangmal K."/>
            <person name="Kammanee S."/>
            <person name="Muangham S."/>
        </authorList>
    </citation>
    <scope>NUCLEOTIDE SEQUENCE [LARGE SCALE GENOMIC DNA]</scope>
    <source>
        <strain evidence="2 3">WRP15-2</strain>
    </source>
</reference>
<proteinExistence type="predicted"/>
<dbReference type="PANTHER" id="PTHR13847:SF281">
    <property type="entry name" value="FAD DEPENDENT OXIDOREDUCTASE DOMAIN-CONTAINING PROTEIN"/>
    <property type="match status" value="1"/>
</dbReference>
<evidence type="ECO:0000313" key="2">
    <source>
        <dbReference type="EMBL" id="MDA3628791.1"/>
    </source>
</evidence>
<keyword evidence="3" id="KW-1185">Reference proteome</keyword>
<accession>A0ABT4V494</accession>
<evidence type="ECO:0000313" key="3">
    <source>
        <dbReference type="Proteomes" id="UP001210380"/>
    </source>
</evidence>
<feature type="domain" description="FAD dependent oxidoreductase" evidence="1">
    <location>
        <begin position="32"/>
        <end position="388"/>
    </location>
</feature>
<organism evidence="2 3">
    <name type="scientific">Saccharopolyspora oryzae</name>
    <dbReference type="NCBI Taxonomy" id="2997343"/>
    <lineage>
        <taxon>Bacteria</taxon>
        <taxon>Bacillati</taxon>
        <taxon>Actinomycetota</taxon>
        <taxon>Actinomycetes</taxon>
        <taxon>Pseudonocardiales</taxon>
        <taxon>Pseudonocardiaceae</taxon>
        <taxon>Saccharopolyspora</taxon>
    </lineage>
</organism>
<evidence type="ECO:0000259" key="1">
    <source>
        <dbReference type="Pfam" id="PF01266"/>
    </source>
</evidence>